<dbReference type="Pfam" id="PF13176">
    <property type="entry name" value="TPR_7"/>
    <property type="match status" value="1"/>
</dbReference>
<dbReference type="GO" id="GO:0030991">
    <property type="term" value="C:intraciliary transport particle A"/>
    <property type="evidence" value="ECO:0007669"/>
    <property type="project" value="TreeGrafter"/>
</dbReference>
<sequence>MAGIDRRAGIIYYYQENRYRHAQTMAKEELTKYNNDPALLFFKIIGMIMEGRVQDALRGLESIKDDPITVLCSTMAQIYAHRRSESVDREAVSELERKLKDSRKTAGPKALYYAGMFLWLMGRTDKAREYIDRMLKLSNRSREGLVLKGWLELNSEKESDVTKSIRYFEEGVKDNKDVFGMMGKAQYFLMQQNYSGALEIINEIIVGYPTFLPALIVKMKLFLAQQDWDQTLETAQRILVRDGTNIDAIQILAIHCLIREGNSEKVLKYLRDLTDALKASEPRNPQLHLHKILPISSLCGRNQPILRQISAFSEQIFQLAPSAESATELANHLLLQGNVTEATGWYSNAMKLDGNYLEALIGIIQCQILQDQLESAEQQLDFLREVQQSVGGSKELFYTEALLASRQGKDEQIVTDWLKKSVDLHYVAVRGLPLSVGYFQRLNPSFLINIVKEYLALCPKQPKAPGEPLSPLLKQALSILTPVVSVGPALTEPLYLMAQIKYLAGNLEGAHGSLQRCIELDSSCSDYHLLMAQIHYAQGKFTECSLSLETGVSYNFKVRELPLYHLIRARVLKNNGELQEAIKTLRMTMSLPEMKRGSAKKANSGSFSVGDRVSVYLELAELLRLNGEQHEATKLIQDALYEFVGTPELVRIVVANADMAISKGDAEMALTMLREITPNQPYYVEVKQKVAQIYLHTRKDRKLYIGCYRELCQELPGPHTSVLMGDALMNIQEPEKALDVYEQALRKNPQDASLANRIGQALIRTHQYKKAINYYEAAQKISGQDFLCCDLAELLLKLKQYNKAEVVLKGAQAQQPVTDLTSMMNEVKCLVLLGRTYKNYKKEELVDTLNKALELQQRILKRVPMEQPEMVPAQKQLAAAICAQLAEHYVDHKDNEKAVKYYKEAILYSETNSKVMLELSHLYLVMGDLDSCENQCSVLLQDQRLKEEAAMMMADVMFQKQDYTKSIELFHQIVEVNPDNFTVLSKLIDLLRRSGNLPKVPTYLEMAISHSSRSTLDPGFNYCKGLYCWYQGKPNEALMYFNKARKDSEWGSSAINNMVQICLNPDNDLIGGEVFDKLGEDNRILGERRESEILGVRTAEKLLKDYHPRTAQGQSQLVLLQSHCLMATKEKANVEAALNTFTEMATAEMENVSALLAVAQAYMILKQSPRARNQLKRLSKMKWSLAHAEDLEKSWLLLADVYIKSGKYDIATELLKRCLLYNKSCCKAYEYLGFIMENEQSYKDAASNYRLAWDYSDQSSPSVGSQGSPDLS</sequence>
<dbReference type="InterPro" id="IPR019734">
    <property type="entry name" value="TPR_rpt"/>
</dbReference>
<dbReference type="FunFam" id="1.25.40.10:FF:000342">
    <property type="entry name" value="Tetratricopeptide repeat domain 21A"/>
    <property type="match status" value="1"/>
</dbReference>
<dbReference type="Pfam" id="PF25063">
    <property type="entry name" value="ARM_TT21_C"/>
    <property type="match status" value="1"/>
</dbReference>
<dbReference type="AlphaFoldDB" id="A0A8T2JJN8"/>
<dbReference type="FunFam" id="1.25.40.10:FF:003660">
    <property type="entry name" value="Tetratricopeptide repeat domain 21A"/>
    <property type="match status" value="1"/>
</dbReference>
<keyword evidence="2" id="KW-0677">Repeat</keyword>
<dbReference type="FunFam" id="1.25.40.10:FF:000245">
    <property type="entry name" value="Tetratricopeptide repeat domain 21B"/>
    <property type="match status" value="1"/>
</dbReference>
<feature type="domain" description="Tetratricopeptide repeat protein 21A/21B fifth ARM repeats" evidence="8">
    <location>
        <begin position="947"/>
        <end position="1063"/>
    </location>
</feature>
<name>A0A8T2JJN8_9PIPI</name>
<comment type="similarity">
    <text evidence="1">Belongs to the TTC21 family.</text>
</comment>
<dbReference type="PANTHER" id="PTHR14699:SF2">
    <property type="entry name" value="TETRATRICOPEPTIDE REPEAT PROTEIN 21A"/>
    <property type="match status" value="1"/>
</dbReference>
<feature type="domain" description="Tetratricopeptide repeat protein 21A/21B fourth ARM" evidence="9">
    <location>
        <begin position="754"/>
        <end position="906"/>
    </location>
</feature>
<dbReference type="Proteomes" id="UP000812440">
    <property type="component" value="Chromosome 6"/>
</dbReference>
<comment type="caution">
    <text evidence="10">The sequence shown here is derived from an EMBL/GenBank/DDBJ whole genome shotgun (WGS) entry which is preliminary data.</text>
</comment>
<dbReference type="Pfam" id="PF25064">
    <property type="entry name" value="ARM_TT21_5th"/>
    <property type="match status" value="1"/>
</dbReference>
<evidence type="ECO:0000313" key="10">
    <source>
        <dbReference type="EMBL" id="KAG8443540.1"/>
    </source>
</evidence>
<dbReference type="Pfam" id="PF25058">
    <property type="entry name" value="ARM_TT21"/>
    <property type="match status" value="1"/>
</dbReference>
<feature type="domain" description="Tetratricopeptide repeat protein 21A/21B C-terminal ARM" evidence="7">
    <location>
        <begin position="1098"/>
        <end position="1264"/>
    </location>
</feature>
<dbReference type="PANTHER" id="PTHR14699">
    <property type="entry name" value="STI2 PROTEIN-RELATED"/>
    <property type="match status" value="1"/>
</dbReference>
<reference evidence="10" key="1">
    <citation type="thesis" date="2020" institute="ProQuest LLC" country="789 East Eisenhower Parkway, Ann Arbor, MI, USA">
        <title>Comparative Genomics and Chromosome Evolution.</title>
        <authorList>
            <person name="Mudd A.B."/>
        </authorList>
    </citation>
    <scope>NUCLEOTIDE SEQUENCE</scope>
    <source>
        <strain evidence="10">Female2</strain>
        <tissue evidence="10">Blood</tissue>
    </source>
</reference>
<evidence type="ECO:0000259" key="9">
    <source>
        <dbReference type="Pfam" id="PF25068"/>
    </source>
</evidence>
<dbReference type="FunFam" id="1.25.40.10:FF:000377">
    <property type="entry name" value="Tetratricopeptide repeat domain 21B"/>
    <property type="match status" value="1"/>
</dbReference>
<dbReference type="InterPro" id="IPR056836">
    <property type="entry name" value="ARM_TT21_4th"/>
</dbReference>
<evidence type="ECO:0000256" key="4">
    <source>
        <dbReference type="PROSITE-ProRule" id="PRU00339"/>
    </source>
</evidence>
<evidence type="ECO:0008006" key="12">
    <source>
        <dbReference type="Google" id="ProtNLM"/>
    </source>
</evidence>
<evidence type="ECO:0000256" key="1">
    <source>
        <dbReference type="ARBA" id="ARBA00010935"/>
    </source>
</evidence>
<dbReference type="InterPro" id="IPR056833">
    <property type="entry name" value="ARM_TT21_N"/>
</dbReference>
<dbReference type="InterPro" id="IPR056832">
    <property type="entry name" value="ARM_TT21_2nd"/>
</dbReference>
<gene>
    <name evidence="10" type="ORF">GDO86_012083</name>
</gene>
<dbReference type="GO" id="GO:0035721">
    <property type="term" value="P:intraciliary retrograde transport"/>
    <property type="evidence" value="ECO:0007669"/>
    <property type="project" value="TreeGrafter"/>
</dbReference>
<dbReference type="InterPro" id="IPR040364">
    <property type="entry name" value="TTC21A/TTC21B"/>
</dbReference>
<dbReference type="Pfam" id="PF25060">
    <property type="entry name" value="ARM_TT21_2nd"/>
    <property type="match status" value="1"/>
</dbReference>
<organism evidence="10 11">
    <name type="scientific">Hymenochirus boettgeri</name>
    <name type="common">Congo dwarf clawed frog</name>
    <dbReference type="NCBI Taxonomy" id="247094"/>
    <lineage>
        <taxon>Eukaryota</taxon>
        <taxon>Metazoa</taxon>
        <taxon>Chordata</taxon>
        <taxon>Craniata</taxon>
        <taxon>Vertebrata</taxon>
        <taxon>Euteleostomi</taxon>
        <taxon>Amphibia</taxon>
        <taxon>Batrachia</taxon>
        <taxon>Anura</taxon>
        <taxon>Pipoidea</taxon>
        <taxon>Pipidae</taxon>
        <taxon>Pipinae</taxon>
        <taxon>Hymenochirus</taxon>
    </lineage>
</organism>
<dbReference type="InterPro" id="IPR011990">
    <property type="entry name" value="TPR-like_helical_dom_sf"/>
</dbReference>
<evidence type="ECO:0000259" key="8">
    <source>
        <dbReference type="Pfam" id="PF25064"/>
    </source>
</evidence>
<proteinExistence type="inferred from homology"/>
<dbReference type="SUPFAM" id="SSF48452">
    <property type="entry name" value="TPR-like"/>
    <property type="match status" value="4"/>
</dbReference>
<dbReference type="FunFam" id="1.25.40.10:FF:000279">
    <property type="entry name" value="Tetratricopeptide repeat domain 21A"/>
    <property type="match status" value="1"/>
</dbReference>
<feature type="repeat" description="TPR" evidence="4">
    <location>
        <begin position="718"/>
        <end position="751"/>
    </location>
</feature>
<dbReference type="SMART" id="SM00028">
    <property type="entry name" value="TPR"/>
    <property type="match status" value="12"/>
</dbReference>
<evidence type="ECO:0000256" key="3">
    <source>
        <dbReference type="ARBA" id="ARBA00022803"/>
    </source>
</evidence>
<dbReference type="GO" id="GO:0005929">
    <property type="term" value="C:cilium"/>
    <property type="evidence" value="ECO:0007669"/>
    <property type="project" value="GOC"/>
</dbReference>
<keyword evidence="3 4" id="KW-0802">TPR repeat</keyword>
<protein>
    <recommendedName>
        <fullName evidence="12">Tetratricopeptide repeat protein 21B</fullName>
    </recommendedName>
</protein>
<feature type="repeat" description="TPR" evidence="4">
    <location>
        <begin position="947"/>
        <end position="980"/>
    </location>
</feature>
<dbReference type="Pfam" id="PF25062">
    <property type="entry name" value="ARM_TT21_N"/>
    <property type="match status" value="1"/>
</dbReference>
<evidence type="ECO:0000259" key="5">
    <source>
        <dbReference type="Pfam" id="PF25060"/>
    </source>
</evidence>
<feature type="domain" description="Tetratricopeptide repeat protein 21A/21B N-terminal ARM repeat" evidence="6">
    <location>
        <begin position="10"/>
        <end position="231"/>
    </location>
</feature>
<dbReference type="OrthoDB" id="10259630at2759"/>
<evidence type="ECO:0000259" key="6">
    <source>
        <dbReference type="Pfam" id="PF25062"/>
    </source>
</evidence>
<dbReference type="EMBL" id="JAACNH010000005">
    <property type="protein sequence ID" value="KAG8443540.1"/>
    <property type="molecule type" value="Genomic_DNA"/>
</dbReference>
<dbReference type="PROSITE" id="PS50005">
    <property type="entry name" value="TPR"/>
    <property type="match status" value="3"/>
</dbReference>
<dbReference type="InterPro" id="IPR056835">
    <property type="entry name" value="ARM_TT21_5th"/>
</dbReference>
<keyword evidence="11" id="KW-1185">Reference proteome</keyword>
<feature type="repeat" description="TPR" evidence="4">
    <location>
        <begin position="752"/>
        <end position="785"/>
    </location>
</feature>
<dbReference type="InterPro" id="IPR056834">
    <property type="entry name" value="ARM_TT21_C"/>
</dbReference>
<evidence type="ECO:0000256" key="2">
    <source>
        <dbReference type="ARBA" id="ARBA00022737"/>
    </source>
</evidence>
<dbReference type="Pfam" id="PF25068">
    <property type="entry name" value="ARM_TT21_4th"/>
    <property type="match status" value="1"/>
</dbReference>
<accession>A0A8T2JJN8</accession>
<evidence type="ECO:0000259" key="7">
    <source>
        <dbReference type="Pfam" id="PF25063"/>
    </source>
</evidence>
<dbReference type="Gene3D" id="1.25.40.10">
    <property type="entry name" value="Tetratricopeptide repeat domain"/>
    <property type="match status" value="5"/>
</dbReference>
<dbReference type="GO" id="GO:0061512">
    <property type="term" value="P:protein localization to cilium"/>
    <property type="evidence" value="ECO:0007669"/>
    <property type="project" value="TreeGrafter"/>
</dbReference>
<feature type="domain" description="Tetratricopeptide repeat protein 21A/21B second ARM" evidence="5">
    <location>
        <begin position="269"/>
        <end position="539"/>
    </location>
</feature>
<evidence type="ECO:0000313" key="11">
    <source>
        <dbReference type="Proteomes" id="UP000812440"/>
    </source>
</evidence>